<keyword evidence="7" id="KW-0445">Lipid transport</keyword>
<keyword evidence="9" id="KW-0496">Mitochondrion</keyword>
<evidence type="ECO:0000256" key="9">
    <source>
        <dbReference type="ARBA" id="ARBA00023128"/>
    </source>
</evidence>
<evidence type="ECO:0000256" key="10">
    <source>
        <dbReference type="ARBA" id="ARBA00023250"/>
    </source>
</evidence>
<feature type="non-terminal residue" evidence="13">
    <location>
        <position position="1"/>
    </location>
</feature>
<dbReference type="OrthoDB" id="74575at2759"/>
<dbReference type="InterPro" id="IPR029866">
    <property type="entry name" value="StAR"/>
</dbReference>
<dbReference type="AlphaFoldDB" id="A0A851PDF0"/>
<evidence type="ECO:0000256" key="1">
    <source>
        <dbReference type="ARBA" id="ARBA00004173"/>
    </source>
</evidence>
<dbReference type="InterPro" id="IPR000799">
    <property type="entry name" value="StAR-like"/>
</dbReference>
<dbReference type="GO" id="GO:0015485">
    <property type="term" value="F:cholesterol binding"/>
    <property type="evidence" value="ECO:0007669"/>
    <property type="project" value="InterPro"/>
</dbReference>
<gene>
    <name evidence="13" type="primary">Star_1</name>
    <name evidence="13" type="ORF">PENPIL_R03251</name>
</gene>
<comment type="subunit">
    <text evidence="3">May interact with TSPO.</text>
</comment>
<dbReference type="GO" id="GO:0032367">
    <property type="term" value="P:intracellular cholesterol transport"/>
    <property type="evidence" value="ECO:0007669"/>
    <property type="project" value="TreeGrafter"/>
</dbReference>
<evidence type="ECO:0000256" key="5">
    <source>
        <dbReference type="ARBA" id="ARBA00022448"/>
    </source>
</evidence>
<keyword evidence="8" id="KW-0446">Lipid-binding</keyword>
<proteinExistence type="predicted"/>
<dbReference type="GO" id="GO:0005739">
    <property type="term" value="C:mitochondrion"/>
    <property type="evidence" value="ECO:0007669"/>
    <property type="project" value="UniProtKB-SubCell"/>
</dbReference>
<dbReference type="InterPro" id="IPR023393">
    <property type="entry name" value="START-like_dom_sf"/>
</dbReference>
<dbReference type="GO" id="GO:0006694">
    <property type="term" value="P:steroid biosynthetic process"/>
    <property type="evidence" value="ECO:0007669"/>
    <property type="project" value="UniProtKB-KW"/>
</dbReference>
<feature type="domain" description="START" evidence="12">
    <location>
        <begin position="99"/>
        <end position="304"/>
    </location>
</feature>
<dbReference type="PROSITE" id="PS50848">
    <property type="entry name" value="START"/>
    <property type="match status" value="1"/>
</dbReference>
<keyword evidence="5" id="KW-0813">Transport</keyword>
<dbReference type="GO" id="GO:0050810">
    <property type="term" value="P:regulation of steroid biosynthetic process"/>
    <property type="evidence" value="ECO:0007669"/>
    <property type="project" value="TreeGrafter"/>
</dbReference>
<evidence type="ECO:0000256" key="3">
    <source>
        <dbReference type="ARBA" id="ARBA00011279"/>
    </source>
</evidence>
<comment type="pathway">
    <text evidence="2">Steroid metabolism; cholesterol metabolism.</text>
</comment>
<dbReference type="PRINTS" id="PR00978">
    <property type="entry name" value="STARPROTEIN"/>
</dbReference>
<dbReference type="InterPro" id="IPR002913">
    <property type="entry name" value="START_lipid-bd_dom"/>
</dbReference>
<dbReference type="Proteomes" id="UP000613066">
    <property type="component" value="Unassembled WGS sequence"/>
</dbReference>
<evidence type="ECO:0000313" key="13">
    <source>
        <dbReference type="EMBL" id="NXC51324.1"/>
    </source>
</evidence>
<dbReference type="GO" id="GO:0120020">
    <property type="term" value="F:cholesterol transfer activity"/>
    <property type="evidence" value="ECO:0007669"/>
    <property type="project" value="InterPro"/>
</dbReference>
<dbReference type="UniPathway" id="UPA00296"/>
<keyword evidence="10" id="KW-0755">Steroidogenesis</keyword>
<dbReference type="Gene3D" id="3.30.530.20">
    <property type="match status" value="1"/>
</dbReference>
<sequence length="305" mass="33276">MLKATVKLCCGIAHDHLRKLPGLKTAAAAVMQELRGSHCLPSEIPRCIQRLMGKDAARCADPEAVSSIHRPSSTDLSYIHQGERALQRALGILQQPHCWQPEAVPDTGAMVSSTMLPGLGRIFRAEAVLAAPLGRLQGELFERLEQMPRWNPSLSHLQVLCHPGEDTLVTHEVTAASPVGRRDFVSVRHRSRTQAAIYLVGTAARLERPPAPWGCVRAETRLSCIVLQPVAGDPSCTRVTWLLSMDLKASGSTGEPTGQPSAHHSSHAFLPQGWIPASVTNRVLPQCQAEFFRHLHRHLSTTACP</sequence>
<keyword evidence="6" id="KW-0809">Transit peptide</keyword>
<dbReference type="PANTHER" id="PTHR46489">
    <property type="entry name" value="STEROIDOGENIC ACUTE REGULATORY PROTEIN, MITOCHONDRIAL"/>
    <property type="match status" value="1"/>
</dbReference>
<evidence type="ECO:0000256" key="6">
    <source>
        <dbReference type="ARBA" id="ARBA00022946"/>
    </source>
</evidence>
<evidence type="ECO:0000256" key="11">
    <source>
        <dbReference type="ARBA" id="ARBA00032620"/>
    </source>
</evidence>
<accession>A0A851PDF0</accession>
<dbReference type="GO" id="GO:0008203">
    <property type="term" value="P:cholesterol metabolic process"/>
    <property type="evidence" value="ECO:0007669"/>
    <property type="project" value="UniProtKB-UniPathway"/>
</dbReference>
<reference evidence="13" key="1">
    <citation type="submission" date="2019-09" db="EMBL/GenBank/DDBJ databases">
        <title>Bird 10,000 Genomes (B10K) Project - Family phase.</title>
        <authorList>
            <person name="Zhang G."/>
        </authorList>
    </citation>
    <scope>NUCLEOTIDE SEQUENCE</scope>
    <source>
        <strain evidence="13">B10K-DU-001-08</strain>
        <tissue evidence="13">Muscle</tissue>
    </source>
</reference>
<evidence type="ECO:0000259" key="12">
    <source>
        <dbReference type="PROSITE" id="PS50848"/>
    </source>
</evidence>
<evidence type="ECO:0000313" key="14">
    <source>
        <dbReference type="Proteomes" id="UP000613066"/>
    </source>
</evidence>
<evidence type="ECO:0000256" key="7">
    <source>
        <dbReference type="ARBA" id="ARBA00023055"/>
    </source>
</evidence>
<comment type="caution">
    <text evidence="13">The sequence shown here is derived from an EMBL/GenBank/DDBJ whole genome shotgun (WGS) entry which is preliminary data.</text>
</comment>
<dbReference type="PANTHER" id="PTHR46489:SF1">
    <property type="entry name" value="STEROIDOGENIC ACUTE REGULATORY PROTEIN, MITOCHONDRIAL"/>
    <property type="match status" value="1"/>
</dbReference>
<evidence type="ECO:0000256" key="4">
    <source>
        <dbReference type="ARBA" id="ARBA00020345"/>
    </source>
</evidence>
<feature type="non-terminal residue" evidence="13">
    <location>
        <position position="305"/>
    </location>
</feature>
<dbReference type="SUPFAM" id="SSF55961">
    <property type="entry name" value="Bet v1-like"/>
    <property type="match status" value="1"/>
</dbReference>
<evidence type="ECO:0000256" key="2">
    <source>
        <dbReference type="ARBA" id="ARBA00004731"/>
    </source>
</evidence>
<evidence type="ECO:0000256" key="8">
    <source>
        <dbReference type="ARBA" id="ARBA00023121"/>
    </source>
</evidence>
<name>A0A851PDF0_9GALL</name>
<dbReference type="EMBL" id="WBMW01006495">
    <property type="protein sequence ID" value="NXC51324.1"/>
    <property type="molecule type" value="Genomic_DNA"/>
</dbReference>
<comment type="subcellular location">
    <subcellularLocation>
        <location evidence="1">Mitochondrion</location>
    </subcellularLocation>
</comment>
<keyword evidence="14" id="KW-1185">Reference proteome</keyword>
<dbReference type="Pfam" id="PF01852">
    <property type="entry name" value="START"/>
    <property type="match status" value="1"/>
</dbReference>
<organism evidence="13 14">
    <name type="scientific">Penelope pileata</name>
    <dbReference type="NCBI Taxonomy" id="1118817"/>
    <lineage>
        <taxon>Eukaryota</taxon>
        <taxon>Metazoa</taxon>
        <taxon>Chordata</taxon>
        <taxon>Craniata</taxon>
        <taxon>Vertebrata</taxon>
        <taxon>Euteleostomi</taxon>
        <taxon>Archelosauria</taxon>
        <taxon>Archosauria</taxon>
        <taxon>Dinosauria</taxon>
        <taxon>Saurischia</taxon>
        <taxon>Theropoda</taxon>
        <taxon>Coelurosauria</taxon>
        <taxon>Aves</taxon>
        <taxon>Neognathae</taxon>
        <taxon>Galloanserae</taxon>
        <taxon>Galliformes</taxon>
        <taxon>Cracidae</taxon>
        <taxon>Penelope</taxon>
    </lineage>
</organism>
<protein>
    <recommendedName>
        <fullName evidence="4">Steroidogenic acute regulatory protein, mitochondrial</fullName>
    </recommendedName>
    <alternativeName>
        <fullName evidence="11">START domain-containing protein 1</fullName>
    </alternativeName>
</protein>
<dbReference type="SMART" id="SM00234">
    <property type="entry name" value="START"/>
    <property type="match status" value="1"/>
</dbReference>